<evidence type="ECO:0000313" key="4">
    <source>
        <dbReference type="Proteomes" id="UP000002320"/>
    </source>
</evidence>
<evidence type="ECO:0000313" key="3">
    <source>
        <dbReference type="EnsemblMetazoa" id="CPIJ013540-PA"/>
    </source>
</evidence>
<dbReference type="EnsemblMetazoa" id="CPIJ013540-RA">
    <property type="protein sequence ID" value="CPIJ013540-PA"/>
    <property type="gene ID" value="CPIJ013540"/>
</dbReference>
<sequence length="172" mass="21053">FVFFFCFFLPAFFFFFFSIYREYYLYNIYKIIFFVLLPHDSHLFTLFFSSSSFCDFLFVFIILFNNLLAKKVLVHYLHLLHVVGFLVCFCVTLSFFLNYFFFSFSFTRLMYILTAKLSFDDNFWSIFFLWVQHLRKLLFIFSAIANFISSFYKALCNIFCSNFFKVVRLDFF</sequence>
<keyword evidence="1" id="KW-0472">Membrane</keyword>
<dbReference type="VEuPathDB" id="VectorBase:CPIJ013540"/>
<dbReference type="Proteomes" id="UP000002320">
    <property type="component" value="Unassembled WGS sequence"/>
</dbReference>
<evidence type="ECO:0000256" key="1">
    <source>
        <dbReference type="SAM" id="Phobius"/>
    </source>
</evidence>
<keyword evidence="4" id="KW-1185">Reference proteome</keyword>
<name>B0X3K9_CULQU</name>
<dbReference type="AlphaFoldDB" id="B0X3K9"/>
<feature type="transmembrane region" description="Helical" evidence="1">
    <location>
        <begin position="76"/>
        <end position="97"/>
    </location>
</feature>
<accession>B0X3K9</accession>
<dbReference type="HOGENOM" id="CLU_1559121_0_0_1"/>
<keyword evidence="1" id="KW-1133">Transmembrane helix</keyword>
<reference evidence="2" key="1">
    <citation type="submission" date="2007-03" db="EMBL/GenBank/DDBJ databases">
        <title>Annotation of Culex pipiens quinquefasciatus.</title>
        <authorList>
            <consortium name="The Broad Institute Genome Sequencing Platform"/>
            <person name="Atkinson P.W."/>
            <person name="Hemingway J."/>
            <person name="Christensen B.M."/>
            <person name="Higgs S."/>
            <person name="Kodira C."/>
            <person name="Hannick L."/>
            <person name="Megy K."/>
            <person name="O'Leary S."/>
            <person name="Pearson M."/>
            <person name="Haas B.J."/>
            <person name="Mauceli E."/>
            <person name="Wortman J.R."/>
            <person name="Lee N.H."/>
            <person name="Guigo R."/>
            <person name="Stanke M."/>
            <person name="Alvarado L."/>
            <person name="Amedeo P."/>
            <person name="Antoine C.H."/>
            <person name="Arensburger P."/>
            <person name="Bidwell S.L."/>
            <person name="Crawford M."/>
            <person name="Camaro F."/>
            <person name="Devon K."/>
            <person name="Engels R."/>
            <person name="Hammond M."/>
            <person name="Howarth C."/>
            <person name="Koehrsen M."/>
            <person name="Lawson D."/>
            <person name="Montgomery P."/>
            <person name="Nene V."/>
            <person name="Nusbaum C."/>
            <person name="Puiu D."/>
            <person name="Romero-Severson J."/>
            <person name="Severson D.W."/>
            <person name="Shumway M."/>
            <person name="Sisk P."/>
            <person name="Stolte C."/>
            <person name="Zeng Q."/>
            <person name="Eisenstadt E."/>
            <person name="Fraser-Liggett C."/>
            <person name="Strausberg R."/>
            <person name="Galagan J."/>
            <person name="Birren B."/>
            <person name="Collins F.H."/>
        </authorList>
    </citation>
    <scope>NUCLEOTIDE SEQUENCE [LARGE SCALE GENOMIC DNA]</scope>
    <source>
        <strain evidence="2">JHB</strain>
    </source>
</reference>
<dbReference type="EMBL" id="DS232316">
    <property type="protein sequence ID" value="EDS39901.1"/>
    <property type="molecule type" value="Genomic_DNA"/>
</dbReference>
<protein>
    <submittedName>
        <fullName evidence="2 3">Uncharacterized protein</fullName>
    </submittedName>
</protein>
<dbReference type="KEGG" id="cqu:CpipJ_CPIJ013540"/>
<dbReference type="InParanoid" id="B0X3K9"/>
<organism>
    <name type="scientific">Culex quinquefasciatus</name>
    <name type="common">Southern house mosquito</name>
    <name type="synonym">Culex pungens</name>
    <dbReference type="NCBI Taxonomy" id="7176"/>
    <lineage>
        <taxon>Eukaryota</taxon>
        <taxon>Metazoa</taxon>
        <taxon>Ecdysozoa</taxon>
        <taxon>Arthropoda</taxon>
        <taxon>Hexapoda</taxon>
        <taxon>Insecta</taxon>
        <taxon>Pterygota</taxon>
        <taxon>Neoptera</taxon>
        <taxon>Endopterygota</taxon>
        <taxon>Diptera</taxon>
        <taxon>Nematocera</taxon>
        <taxon>Culicoidea</taxon>
        <taxon>Culicidae</taxon>
        <taxon>Culicinae</taxon>
        <taxon>Culicini</taxon>
        <taxon>Culex</taxon>
        <taxon>Culex</taxon>
    </lineage>
</organism>
<dbReference type="OMA" id="CFFTISN"/>
<gene>
    <name evidence="3" type="primary">6047134</name>
    <name evidence="2" type="ORF">CpipJ_CPIJ013540</name>
</gene>
<feature type="transmembrane region" description="Helical" evidence="1">
    <location>
        <begin position="137"/>
        <end position="155"/>
    </location>
</feature>
<keyword evidence="1" id="KW-0812">Transmembrane</keyword>
<feature type="transmembrane region" description="Helical" evidence="1">
    <location>
        <begin position="45"/>
        <end position="64"/>
    </location>
</feature>
<reference evidence="3" key="2">
    <citation type="submission" date="2020-05" db="UniProtKB">
        <authorList>
            <consortium name="EnsemblMetazoa"/>
        </authorList>
    </citation>
    <scope>IDENTIFICATION</scope>
    <source>
        <strain evidence="3">JHB</strain>
    </source>
</reference>
<evidence type="ECO:0000313" key="2">
    <source>
        <dbReference type="EMBL" id="EDS39901.1"/>
    </source>
</evidence>
<feature type="non-terminal residue" evidence="2">
    <location>
        <position position="1"/>
    </location>
</feature>
<proteinExistence type="predicted"/>